<dbReference type="STRING" id="45286.A0A0X8HS26"/>
<evidence type="ECO:0000313" key="5">
    <source>
        <dbReference type="EMBL" id="AMD20427.1"/>
    </source>
</evidence>
<dbReference type="PROSITE" id="PS51476">
    <property type="entry name" value="PROTEASOME_BETA_2"/>
    <property type="match status" value="1"/>
</dbReference>
<dbReference type="Proteomes" id="UP000243052">
    <property type="component" value="Chromosome iv"/>
</dbReference>
<keyword evidence="4" id="KW-0539">Nucleus</keyword>
<dbReference type="EMBL" id="CP014244">
    <property type="protein sequence ID" value="AMD20427.1"/>
    <property type="molecule type" value="Genomic_DNA"/>
</dbReference>
<dbReference type="InterPro" id="IPR001353">
    <property type="entry name" value="Proteasome_sua/b"/>
</dbReference>
<dbReference type="PANTHER" id="PTHR32194">
    <property type="entry name" value="METALLOPROTEASE TLDD"/>
    <property type="match status" value="1"/>
</dbReference>
<evidence type="ECO:0000313" key="6">
    <source>
        <dbReference type="Proteomes" id="UP000243052"/>
    </source>
</evidence>
<dbReference type="InterPro" id="IPR029055">
    <property type="entry name" value="Ntn_hydrolases_N"/>
</dbReference>
<dbReference type="PANTHER" id="PTHR32194:SF2">
    <property type="entry name" value="PROTEASOME SUBUNIT BETA TYPE-1"/>
    <property type="match status" value="1"/>
</dbReference>
<dbReference type="GO" id="GO:0005839">
    <property type="term" value="C:proteasome core complex"/>
    <property type="evidence" value="ECO:0007669"/>
    <property type="project" value="InterPro"/>
</dbReference>
<dbReference type="GO" id="GO:0043161">
    <property type="term" value="P:proteasome-mediated ubiquitin-dependent protein catabolic process"/>
    <property type="evidence" value="ECO:0007669"/>
    <property type="project" value="UniProtKB-ARBA"/>
</dbReference>
<organism evidence="5 6">
    <name type="scientific">Eremothecium sinecaudum</name>
    <dbReference type="NCBI Taxonomy" id="45286"/>
    <lineage>
        <taxon>Eukaryota</taxon>
        <taxon>Fungi</taxon>
        <taxon>Dikarya</taxon>
        <taxon>Ascomycota</taxon>
        <taxon>Saccharomycotina</taxon>
        <taxon>Saccharomycetes</taxon>
        <taxon>Saccharomycetales</taxon>
        <taxon>Saccharomycetaceae</taxon>
        <taxon>Eremothecium</taxon>
    </lineage>
</organism>
<keyword evidence="3" id="KW-0647">Proteasome</keyword>
<dbReference type="GO" id="GO:0010499">
    <property type="term" value="P:proteasomal ubiquitin-independent protein catabolic process"/>
    <property type="evidence" value="ECO:0007669"/>
    <property type="project" value="UniProtKB-ARBA"/>
</dbReference>
<evidence type="ECO:0000256" key="1">
    <source>
        <dbReference type="ARBA" id="ARBA00004123"/>
    </source>
</evidence>
<accession>A0A0X8HS26</accession>
<dbReference type="GO" id="GO:0005634">
    <property type="term" value="C:nucleus"/>
    <property type="evidence" value="ECO:0007669"/>
    <property type="project" value="UniProtKB-SubCell"/>
</dbReference>
<dbReference type="Pfam" id="PF00227">
    <property type="entry name" value="Proteasome"/>
    <property type="match status" value="1"/>
</dbReference>
<dbReference type="AlphaFoldDB" id="A0A0X8HS26"/>
<dbReference type="InterPro" id="IPR023333">
    <property type="entry name" value="Proteasome_suB-type"/>
</dbReference>
<comment type="subcellular location">
    <subcellularLocation>
        <location evidence="1">Nucleus</location>
    </subcellularLocation>
</comment>
<dbReference type="FunFam" id="3.60.20.10:FF:000027">
    <property type="entry name" value="Proteasome subunit beta type-6"/>
    <property type="match status" value="1"/>
</dbReference>
<sequence>MTFIFLKGGKLEDTYKALKTIRNRSSALKQPIIMQSAIQSDYGNEIQSVPIEHRFNPYDDNGGTILGIASEDFAIIAGDTRHTTGYSINSREEPKVFDCGDDIIISANGFAADSDALIKRFQNSVKWYHFDHNKKLKLQSAARNIQHILYAKRMFPYYVHTIVAGLDDEGKGALYSFDPVGSYERNQCIAGGAAAALIMPFLDNQISFKNQYVAESNGTERKPLKDLSLEDVIRLVRDAFNSATERHIHVGDNLQIMIVTKDGVKEEYYELKKD</sequence>
<proteinExistence type="predicted"/>
<reference evidence="5 6" key="1">
    <citation type="submission" date="2016-01" db="EMBL/GenBank/DDBJ databases">
        <title>Genome sequence of the yeast Holleya sinecauda.</title>
        <authorList>
            <person name="Dietrich F.S."/>
        </authorList>
    </citation>
    <scope>NUCLEOTIDE SEQUENCE [LARGE SCALE GENOMIC DNA]</scope>
    <source>
        <strain evidence="5 6">ATCC 58844</strain>
    </source>
</reference>
<evidence type="ECO:0000256" key="4">
    <source>
        <dbReference type="ARBA" id="ARBA00023242"/>
    </source>
</evidence>
<dbReference type="Gene3D" id="3.60.20.10">
    <property type="entry name" value="Glutamine Phosphoribosylpyrophosphate, subunit 1, domain 1"/>
    <property type="match status" value="1"/>
</dbReference>
<dbReference type="GeneID" id="28723673"/>
<gene>
    <name evidence="5" type="ORF">AW171_hschr42320</name>
</gene>
<dbReference type="SUPFAM" id="SSF56235">
    <property type="entry name" value="N-terminal nucleophile aminohydrolases (Ntn hydrolases)"/>
    <property type="match status" value="1"/>
</dbReference>
<dbReference type="OrthoDB" id="268479at2759"/>
<name>A0A0X8HS26_9SACH</name>
<protein>
    <submittedName>
        <fullName evidence="5">HDL317Wp</fullName>
    </submittedName>
</protein>
<keyword evidence="2" id="KW-0963">Cytoplasm</keyword>
<dbReference type="RefSeq" id="XP_017987423.1">
    <property type="nucleotide sequence ID" value="XM_018131999.1"/>
</dbReference>
<evidence type="ECO:0000256" key="3">
    <source>
        <dbReference type="ARBA" id="ARBA00022942"/>
    </source>
</evidence>
<evidence type="ECO:0000256" key="2">
    <source>
        <dbReference type="ARBA" id="ARBA00022490"/>
    </source>
</evidence>
<keyword evidence="6" id="KW-1185">Reference proteome</keyword>
<dbReference type="GO" id="GO:0005737">
    <property type="term" value="C:cytoplasm"/>
    <property type="evidence" value="ECO:0007669"/>
    <property type="project" value="TreeGrafter"/>
</dbReference>